<feature type="transmembrane region" description="Helical" evidence="5">
    <location>
        <begin position="271"/>
        <end position="291"/>
    </location>
</feature>
<dbReference type="PANTHER" id="PTHR11814">
    <property type="entry name" value="SULFATE TRANSPORTER"/>
    <property type="match status" value="1"/>
</dbReference>
<comment type="caution">
    <text evidence="7">The sequence shown here is derived from an EMBL/GenBank/DDBJ whole genome shotgun (WGS) entry which is preliminary data.</text>
</comment>
<dbReference type="GO" id="GO:0016020">
    <property type="term" value="C:membrane"/>
    <property type="evidence" value="ECO:0007669"/>
    <property type="project" value="UniProtKB-SubCell"/>
</dbReference>
<sequence length="532" mass="55491">MTLNADRTAPRTASAWKPYTRHLSHDIPAGIVVFLVALPLCLGIALASGVPLLAGLLAGVIGGLLVAVLSGSQLSISGPAAGLVVIVIEAIALLGGFEGFLTAVLVAGVLQLVLARLRAGDLGAYVPSSVIKGMLAAIGLMLIVKQVPVALGHASFSAFDSRIPDDAGLGGMLAQVGGAISGGTLTVAAVSLALLAIWETPWARAQRVLRHVPGPLVVVAWGVLYQLVTAHAAPGVALADEHLVQLPPIDGLASLGAQLVQPDFSQFANPAMYRVAITLAIVASLETLLSVEAVDKLDPMRRVAPSNRELYAQGAGNIAAGLVGALPLTAVIVRSSANINAGGRTKVSAMVHGVLLLLSVLFLSNALRWIPLAALSAILLHVGYKLARPSLFAQAWREGASQAVPFIVTVAAILATDLLVGIAIGMAVGIGFTLRSNFHSALSLTRYEDCYLLRMHKDVSFFNKARLRHLLARVEPGSKLIIDASRCAWIDHDIEETIADFQRSARVTKIDVTFRPMPARGVPPAVAAAIHT</sequence>
<dbReference type="GO" id="GO:0055085">
    <property type="term" value="P:transmembrane transport"/>
    <property type="evidence" value="ECO:0007669"/>
    <property type="project" value="InterPro"/>
</dbReference>
<organism evidence="7 8">
    <name type="scientific">Cupriavidus plantarum</name>
    <dbReference type="NCBI Taxonomy" id="942865"/>
    <lineage>
        <taxon>Bacteria</taxon>
        <taxon>Pseudomonadati</taxon>
        <taxon>Pseudomonadota</taxon>
        <taxon>Betaproteobacteria</taxon>
        <taxon>Burkholderiales</taxon>
        <taxon>Burkholderiaceae</taxon>
        <taxon>Cupriavidus</taxon>
    </lineage>
</organism>
<feature type="transmembrane region" description="Helical" evidence="5">
    <location>
        <begin position="129"/>
        <end position="152"/>
    </location>
</feature>
<name>A0A316ET37_9BURK</name>
<feature type="transmembrane region" description="Helical" evidence="5">
    <location>
        <begin position="354"/>
        <end position="384"/>
    </location>
</feature>
<evidence type="ECO:0000313" key="8">
    <source>
        <dbReference type="Proteomes" id="UP000245754"/>
    </source>
</evidence>
<evidence type="ECO:0000256" key="4">
    <source>
        <dbReference type="ARBA" id="ARBA00023136"/>
    </source>
</evidence>
<dbReference type="InterPro" id="IPR001902">
    <property type="entry name" value="SLC26A/SulP_fam"/>
</dbReference>
<gene>
    <name evidence="7" type="ORF">C7419_102118</name>
</gene>
<dbReference type="RefSeq" id="WP_109582941.1">
    <property type="nucleotide sequence ID" value="NZ_QGGT01000002.1"/>
</dbReference>
<dbReference type="Pfam" id="PF00916">
    <property type="entry name" value="Sulfate_transp"/>
    <property type="match status" value="1"/>
</dbReference>
<dbReference type="EMBL" id="QGGT01000002">
    <property type="protein sequence ID" value="PWK34845.1"/>
    <property type="molecule type" value="Genomic_DNA"/>
</dbReference>
<accession>A0A316ET37</accession>
<keyword evidence="2 5" id="KW-0812">Transmembrane</keyword>
<comment type="subcellular location">
    <subcellularLocation>
        <location evidence="1">Membrane</location>
        <topology evidence="1">Multi-pass membrane protein</topology>
    </subcellularLocation>
</comment>
<feature type="transmembrane region" description="Helical" evidence="5">
    <location>
        <begin position="311"/>
        <end position="333"/>
    </location>
</feature>
<dbReference type="InterPro" id="IPR011547">
    <property type="entry name" value="SLC26A/SulP_dom"/>
</dbReference>
<keyword evidence="4 5" id="KW-0472">Membrane</keyword>
<evidence type="ECO:0000313" key="7">
    <source>
        <dbReference type="EMBL" id="PWK34845.1"/>
    </source>
</evidence>
<feature type="domain" description="SLC26A/SulP transporter" evidence="6">
    <location>
        <begin position="23"/>
        <end position="404"/>
    </location>
</feature>
<dbReference type="AlphaFoldDB" id="A0A316ET37"/>
<feature type="transmembrane region" description="Helical" evidence="5">
    <location>
        <begin position="100"/>
        <end position="117"/>
    </location>
</feature>
<evidence type="ECO:0000256" key="2">
    <source>
        <dbReference type="ARBA" id="ARBA00022692"/>
    </source>
</evidence>
<feature type="transmembrane region" description="Helical" evidence="5">
    <location>
        <begin position="52"/>
        <end position="69"/>
    </location>
</feature>
<reference evidence="7 8" key="1">
    <citation type="submission" date="2018-05" db="EMBL/GenBank/DDBJ databases">
        <title>Genomic Encyclopedia of Type Strains, Phase IV (KMG-V): Genome sequencing to study the core and pangenomes of soil and plant-associated prokaryotes.</title>
        <authorList>
            <person name="Whitman W."/>
        </authorList>
    </citation>
    <scope>NUCLEOTIDE SEQUENCE [LARGE SCALE GENOMIC DNA]</scope>
    <source>
        <strain evidence="7 8">SLV-132</strain>
    </source>
</reference>
<keyword evidence="3 5" id="KW-1133">Transmembrane helix</keyword>
<evidence type="ECO:0000256" key="5">
    <source>
        <dbReference type="SAM" id="Phobius"/>
    </source>
</evidence>
<feature type="transmembrane region" description="Helical" evidence="5">
    <location>
        <begin position="27"/>
        <end position="46"/>
    </location>
</feature>
<protein>
    <submittedName>
        <fullName evidence="7">MFS superfamily sulfate permease-like transporter</fullName>
    </submittedName>
</protein>
<feature type="transmembrane region" description="Helical" evidence="5">
    <location>
        <begin position="172"/>
        <end position="198"/>
    </location>
</feature>
<keyword evidence="8" id="KW-1185">Reference proteome</keyword>
<dbReference type="Proteomes" id="UP000245754">
    <property type="component" value="Unassembled WGS sequence"/>
</dbReference>
<feature type="transmembrane region" description="Helical" evidence="5">
    <location>
        <begin position="404"/>
        <end position="434"/>
    </location>
</feature>
<evidence type="ECO:0000256" key="3">
    <source>
        <dbReference type="ARBA" id="ARBA00022989"/>
    </source>
</evidence>
<proteinExistence type="predicted"/>
<evidence type="ECO:0000259" key="6">
    <source>
        <dbReference type="Pfam" id="PF00916"/>
    </source>
</evidence>
<evidence type="ECO:0000256" key="1">
    <source>
        <dbReference type="ARBA" id="ARBA00004141"/>
    </source>
</evidence>